<feature type="non-terminal residue" evidence="1">
    <location>
        <position position="1"/>
    </location>
</feature>
<dbReference type="EMBL" id="JAROKS010000021">
    <property type="protein sequence ID" value="KAK1790555.1"/>
    <property type="molecule type" value="Genomic_DNA"/>
</dbReference>
<dbReference type="Proteomes" id="UP001239994">
    <property type="component" value="Unassembled WGS sequence"/>
</dbReference>
<accession>A0AAD8Z0V6</accession>
<reference evidence="1" key="1">
    <citation type="submission" date="2023-03" db="EMBL/GenBank/DDBJ databases">
        <title>Electrophorus voltai genome.</title>
        <authorList>
            <person name="Bian C."/>
        </authorList>
    </citation>
    <scope>NUCLEOTIDE SEQUENCE</scope>
    <source>
        <strain evidence="1">CB-2022</strain>
        <tissue evidence="1">Muscle</tissue>
    </source>
</reference>
<gene>
    <name evidence="1" type="ORF">P4O66_014014</name>
</gene>
<organism evidence="1 2">
    <name type="scientific">Electrophorus voltai</name>
    <dbReference type="NCBI Taxonomy" id="2609070"/>
    <lineage>
        <taxon>Eukaryota</taxon>
        <taxon>Metazoa</taxon>
        <taxon>Chordata</taxon>
        <taxon>Craniata</taxon>
        <taxon>Vertebrata</taxon>
        <taxon>Euteleostomi</taxon>
        <taxon>Actinopterygii</taxon>
        <taxon>Neopterygii</taxon>
        <taxon>Teleostei</taxon>
        <taxon>Ostariophysi</taxon>
        <taxon>Gymnotiformes</taxon>
        <taxon>Gymnotoidei</taxon>
        <taxon>Gymnotidae</taxon>
        <taxon>Electrophorus</taxon>
    </lineage>
</organism>
<comment type="caution">
    <text evidence="1">The sequence shown here is derived from an EMBL/GenBank/DDBJ whole genome shotgun (WGS) entry which is preliminary data.</text>
</comment>
<proteinExistence type="predicted"/>
<evidence type="ECO:0000313" key="1">
    <source>
        <dbReference type="EMBL" id="KAK1790555.1"/>
    </source>
</evidence>
<sequence>MGSRHWGWGVTGGKGGDCSTGSFLCLALTQRWRASQCRHVARCSKKDEGRSEDEGSKDRICTAVFSTLAFRPHLLTTPLLHGQQDWHNDT</sequence>
<evidence type="ECO:0000313" key="2">
    <source>
        <dbReference type="Proteomes" id="UP001239994"/>
    </source>
</evidence>
<name>A0AAD8Z0V6_9TELE</name>
<protein>
    <submittedName>
        <fullName evidence="1">Uncharacterized protein</fullName>
    </submittedName>
</protein>
<dbReference type="AlphaFoldDB" id="A0AAD8Z0V6"/>
<keyword evidence="2" id="KW-1185">Reference proteome</keyword>